<organism evidence="3 4">
    <name type="scientific">Thermoflavimicrobium daqui</name>
    <dbReference type="NCBI Taxonomy" id="2137476"/>
    <lineage>
        <taxon>Bacteria</taxon>
        <taxon>Bacillati</taxon>
        <taxon>Bacillota</taxon>
        <taxon>Bacilli</taxon>
        <taxon>Bacillales</taxon>
        <taxon>Thermoactinomycetaceae</taxon>
        <taxon>Thermoflavimicrobium</taxon>
    </lineage>
</organism>
<accession>A0A364K401</accession>
<dbReference type="OrthoDB" id="2355173at2"/>
<gene>
    <name evidence="3" type="ORF">DL897_10425</name>
</gene>
<dbReference type="SUPFAM" id="SSF55961">
    <property type="entry name" value="Bet v1-like"/>
    <property type="match status" value="1"/>
</dbReference>
<evidence type="ECO:0000313" key="4">
    <source>
        <dbReference type="Proteomes" id="UP000251213"/>
    </source>
</evidence>
<name>A0A364K401_9BACL</name>
<dbReference type="Pfam" id="PF08327">
    <property type="entry name" value="AHSA1"/>
    <property type="match status" value="1"/>
</dbReference>
<dbReference type="InterPro" id="IPR023393">
    <property type="entry name" value="START-like_dom_sf"/>
</dbReference>
<dbReference type="Gene3D" id="3.30.530.20">
    <property type="match status" value="1"/>
</dbReference>
<comment type="similarity">
    <text evidence="1">Belongs to the AHA1 family.</text>
</comment>
<comment type="caution">
    <text evidence="3">The sequence shown here is derived from an EMBL/GenBank/DDBJ whole genome shotgun (WGS) entry which is preliminary data.</text>
</comment>
<reference evidence="3 4" key="2">
    <citation type="submission" date="2018-06" db="EMBL/GenBank/DDBJ databases">
        <authorList>
            <person name="Zhirakovskaya E."/>
        </authorList>
    </citation>
    <scope>NUCLEOTIDE SEQUENCE [LARGE SCALE GENOMIC DNA]</scope>
    <source>
        <strain evidence="3 4">FBKL4.011</strain>
    </source>
</reference>
<evidence type="ECO:0000256" key="1">
    <source>
        <dbReference type="ARBA" id="ARBA00006817"/>
    </source>
</evidence>
<reference evidence="3 4" key="1">
    <citation type="submission" date="2018-06" db="EMBL/GenBank/DDBJ databases">
        <title>Thermoflavimicrobium daqus sp. nov., a thermophilic microbe isolated from Moutai-flavour Daqu.</title>
        <authorList>
            <person name="Wang X."/>
            <person name="Zhou H."/>
        </authorList>
    </citation>
    <scope>NUCLEOTIDE SEQUENCE [LARGE SCALE GENOMIC DNA]</scope>
    <source>
        <strain evidence="3 4">FBKL4.011</strain>
    </source>
</reference>
<dbReference type="Proteomes" id="UP000251213">
    <property type="component" value="Unassembled WGS sequence"/>
</dbReference>
<sequence length="143" mass="16698">MEKHIQNMLPDIRHTVLFNAPIQKVWDAVATSEGIAAWWMKNDFQPKIGHEFTLESPYGPSPCKVLELDPPYQLTFAWDKAGWRVTFKLEEVEGKTKFTLIHSGWEEPDKIVPKASEKQSIIRDRMDKGWEMLVNNYLRNLVE</sequence>
<evidence type="ECO:0000313" key="3">
    <source>
        <dbReference type="EMBL" id="RAL24100.1"/>
    </source>
</evidence>
<evidence type="ECO:0000259" key="2">
    <source>
        <dbReference type="Pfam" id="PF08327"/>
    </source>
</evidence>
<feature type="domain" description="Activator of Hsp90 ATPase homologue 1/2-like C-terminal" evidence="2">
    <location>
        <begin position="19"/>
        <end position="136"/>
    </location>
</feature>
<protein>
    <submittedName>
        <fullName evidence="3">SRPBCC domain-containing protein</fullName>
    </submittedName>
</protein>
<dbReference type="CDD" id="cd07814">
    <property type="entry name" value="SRPBCC_CalC_Aha1-like"/>
    <property type="match status" value="1"/>
</dbReference>
<proteinExistence type="inferred from homology"/>
<dbReference type="EMBL" id="QJKK01000005">
    <property type="protein sequence ID" value="RAL24100.1"/>
    <property type="molecule type" value="Genomic_DNA"/>
</dbReference>
<dbReference type="InterPro" id="IPR013538">
    <property type="entry name" value="ASHA1/2-like_C"/>
</dbReference>
<dbReference type="AlphaFoldDB" id="A0A364K401"/>
<keyword evidence="4" id="KW-1185">Reference proteome</keyword>
<dbReference type="RefSeq" id="WP_113659093.1">
    <property type="nucleotide sequence ID" value="NZ_KZ845667.1"/>
</dbReference>